<proteinExistence type="predicted"/>
<accession>A0A0A9D9B3</accession>
<protein>
    <submittedName>
        <fullName evidence="2">Uncharacterized protein</fullName>
    </submittedName>
</protein>
<reference evidence="2" key="2">
    <citation type="journal article" date="2015" name="Data Brief">
        <title>Shoot transcriptome of the giant reed, Arundo donax.</title>
        <authorList>
            <person name="Barrero R.A."/>
            <person name="Guerrero F.D."/>
            <person name="Moolhuijzen P."/>
            <person name="Goolsby J.A."/>
            <person name="Tidwell J."/>
            <person name="Bellgard S.E."/>
            <person name="Bellgard M.I."/>
        </authorList>
    </citation>
    <scope>NUCLEOTIDE SEQUENCE</scope>
    <source>
        <tissue evidence="2">Shoot tissue taken approximately 20 cm above the soil surface</tissue>
    </source>
</reference>
<evidence type="ECO:0000256" key="1">
    <source>
        <dbReference type="SAM" id="MobiDB-lite"/>
    </source>
</evidence>
<name>A0A0A9D9B3_ARUDO</name>
<dbReference type="AlphaFoldDB" id="A0A0A9D9B3"/>
<feature type="region of interest" description="Disordered" evidence="1">
    <location>
        <begin position="31"/>
        <end position="100"/>
    </location>
</feature>
<dbReference type="EMBL" id="GBRH01217553">
    <property type="protein sequence ID" value="JAD80342.1"/>
    <property type="molecule type" value="Transcribed_RNA"/>
</dbReference>
<reference evidence="2" key="1">
    <citation type="submission" date="2014-09" db="EMBL/GenBank/DDBJ databases">
        <authorList>
            <person name="Magalhaes I.L.F."/>
            <person name="Oliveira U."/>
            <person name="Santos F.R."/>
            <person name="Vidigal T.H.D.A."/>
            <person name="Brescovit A.D."/>
            <person name="Santos A.J."/>
        </authorList>
    </citation>
    <scope>NUCLEOTIDE SEQUENCE</scope>
    <source>
        <tissue evidence="2">Shoot tissue taken approximately 20 cm above the soil surface</tissue>
    </source>
</reference>
<evidence type="ECO:0000313" key="2">
    <source>
        <dbReference type="EMBL" id="JAD80342.1"/>
    </source>
</evidence>
<sequence>MTFTGVRLRATSPTLIPNFWYSVTSHGGSISASLSSPGRAPPPNKELLRRPRRTNAAAARRRTRAESSTAVATRAARRAARSRSLASPGHRERHSAGLPSTSLVGSFAKNAISGARPAKLLKDMLSATRFWSADSGWRSPVSWLCDTSSTPRRASPANSLGITLDKSLQLRLRAISSPGILPMLAGIAPDSELPPRSRSWSREHEPISGGIWPESRFPPRTSLVSEPSLPMSAGIAPPMTLYERSRYCSESMSWNSPGGSTPVMALPWRSTNVRFRQPAISAGMAPDNLLELRSRKLRLPSLPTSEGMAPARWLPLARNRTSDVQFPISGGISPERVLSMSSSLESCGSRKRDLGMGPVSAFCDRSSDSRLAQPPISGGMLPVSWLAQR</sequence>
<organism evidence="2">
    <name type="scientific">Arundo donax</name>
    <name type="common">Giant reed</name>
    <name type="synonym">Donax arundinaceus</name>
    <dbReference type="NCBI Taxonomy" id="35708"/>
    <lineage>
        <taxon>Eukaryota</taxon>
        <taxon>Viridiplantae</taxon>
        <taxon>Streptophyta</taxon>
        <taxon>Embryophyta</taxon>
        <taxon>Tracheophyta</taxon>
        <taxon>Spermatophyta</taxon>
        <taxon>Magnoliopsida</taxon>
        <taxon>Liliopsida</taxon>
        <taxon>Poales</taxon>
        <taxon>Poaceae</taxon>
        <taxon>PACMAD clade</taxon>
        <taxon>Arundinoideae</taxon>
        <taxon>Arundineae</taxon>
        <taxon>Arundo</taxon>
    </lineage>
</organism>